<proteinExistence type="predicted"/>
<sequence>MKKRIVIFGDSNTWGYDAKSGGRFNEEIRWPMVAAKLLGESYRVYEEGLCGRTTCLDDPFNEGLSGLSYILPCLQSHSPLDMLVIMLGTNDCKERFSLTGANIALGMRRLVMKALAADVWRDKPNILIIAPGPILKECELSDVGKNMGKCSDKSYELAKEYKLVAEELNVGFLDAAPYVEMNDIDFMHLTEDSHKVLAKKVSEVIKNTLDNKEVKI</sequence>
<dbReference type="CDD" id="cd01839">
    <property type="entry name" value="SGNH_arylesterase_like"/>
    <property type="match status" value="1"/>
</dbReference>
<dbReference type="InterPro" id="IPR036514">
    <property type="entry name" value="SGNH_hydro_sf"/>
</dbReference>
<protein>
    <submittedName>
        <fullName evidence="2">GDSL-like protein</fullName>
    </submittedName>
</protein>
<organism evidence="2 3">
    <name type="scientific">Lachnoanaerobaculum saburreum</name>
    <dbReference type="NCBI Taxonomy" id="467210"/>
    <lineage>
        <taxon>Bacteria</taxon>
        <taxon>Bacillati</taxon>
        <taxon>Bacillota</taxon>
        <taxon>Clostridia</taxon>
        <taxon>Lachnospirales</taxon>
        <taxon>Lachnospiraceae</taxon>
        <taxon>Lachnoanaerobaculum</taxon>
    </lineage>
</organism>
<gene>
    <name evidence="2" type="ORF">HMPREF1866_02280</name>
</gene>
<dbReference type="OrthoDB" id="164654at2"/>
<evidence type="ECO:0000313" key="3">
    <source>
        <dbReference type="Proteomes" id="UP000070394"/>
    </source>
</evidence>
<dbReference type="Gene3D" id="3.40.50.1110">
    <property type="entry name" value="SGNH hydrolase"/>
    <property type="match status" value="1"/>
</dbReference>
<dbReference type="PATRIC" id="fig|467210.3.peg.2258"/>
<evidence type="ECO:0000259" key="1">
    <source>
        <dbReference type="Pfam" id="PF13472"/>
    </source>
</evidence>
<dbReference type="EMBL" id="LSDA01000124">
    <property type="protein sequence ID" value="KXB54916.1"/>
    <property type="molecule type" value="Genomic_DNA"/>
</dbReference>
<evidence type="ECO:0000313" key="2">
    <source>
        <dbReference type="EMBL" id="KXB54916.1"/>
    </source>
</evidence>
<dbReference type="Pfam" id="PF13472">
    <property type="entry name" value="Lipase_GDSL_2"/>
    <property type="match status" value="1"/>
</dbReference>
<comment type="caution">
    <text evidence="2">The sequence shown here is derived from an EMBL/GenBank/DDBJ whole genome shotgun (WGS) entry which is preliminary data.</text>
</comment>
<name>A0A133ZHN0_9FIRM</name>
<dbReference type="InterPro" id="IPR013830">
    <property type="entry name" value="SGNH_hydro"/>
</dbReference>
<dbReference type="AlphaFoldDB" id="A0A133ZHN0"/>
<feature type="domain" description="SGNH hydrolase-type esterase" evidence="1">
    <location>
        <begin position="7"/>
        <end position="194"/>
    </location>
</feature>
<dbReference type="STRING" id="467210.HMPREF1866_02280"/>
<keyword evidence="3" id="KW-1185">Reference proteome</keyword>
<dbReference type="Proteomes" id="UP000070394">
    <property type="component" value="Unassembled WGS sequence"/>
</dbReference>
<dbReference type="RefSeq" id="WP_009445267.1">
    <property type="nucleotide sequence ID" value="NZ_KQ959840.1"/>
</dbReference>
<reference evidence="3" key="1">
    <citation type="submission" date="2016-01" db="EMBL/GenBank/DDBJ databases">
        <authorList>
            <person name="Mitreva M."/>
            <person name="Pepin K.H."/>
            <person name="Mihindukulasuriya K.A."/>
            <person name="Fulton R."/>
            <person name="Fronick C."/>
            <person name="O'Laughlin M."/>
            <person name="Miner T."/>
            <person name="Herter B."/>
            <person name="Rosa B.A."/>
            <person name="Cordes M."/>
            <person name="Tomlinson C."/>
            <person name="Wollam A."/>
            <person name="Palsikar V.B."/>
            <person name="Mardis E.R."/>
            <person name="Wilson R.K."/>
        </authorList>
    </citation>
    <scope>NUCLEOTIDE SEQUENCE [LARGE SCALE GENOMIC DNA]</scope>
    <source>
        <strain evidence="3">DNF00896</strain>
    </source>
</reference>
<dbReference type="SUPFAM" id="SSF52266">
    <property type="entry name" value="SGNH hydrolase"/>
    <property type="match status" value="1"/>
</dbReference>
<accession>A0A133ZHN0</accession>